<dbReference type="Pfam" id="PF13336">
    <property type="entry name" value="AcetylCoA_hyd_C"/>
    <property type="match status" value="1"/>
</dbReference>
<dbReference type="Gene3D" id="3.40.1080.20">
    <property type="entry name" value="Acetyl-CoA hydrolase/transferase C-terminal domain"/>
    <property type="match status" value="1"/>
</dbReference>
<dbReference type="OrthoDB" id="9801795at2"/>
<accession>A0A1Y2MPI7</accession>
<dbReference type="Proteomes" id="UP000194360">
    <property type="component" value="Unassembled WGS sequence"/>
</dbReference>
<dbReference type="GO" id="GO:0008775">
    <property type="term" value="F:acetate CoA-transferase activity"/>
    <property type="evidence" value="ECO:0007669"/>
    <property type="project" value="InterPro"/>
</dbReference>
<evidence type="ECO:0000313" key="3">
    <source>
        <dbReference type="Proteomes" id="UP000194360"/>
    </source>
</evidence>
<comment type="caution">
    <text evidence="2">The sequence shown here is derived from an EMBL/GenBank/DDBJ whole genome shotgun (WGS) entry which is preliminary data.</text>
</comment>
<organism evidence="2 3">
    <name type="scientific">Pseudonocardia autotrophica</name>
    <name type="common">Amycolata autotrophica</name>
    <name type="synonym">Nocardia autotrophica</name>
    <dbReference type="NCBI Taxonomy" id="2074"/>
    <lineage>
        <taxon>Bacteria</taxon>
        <taxon>Bacillati</taxon>
        <taxon>Actinomycetota</taxon>
        <taxon>Actinomycetes</taxon>
        <taxon>Pseudonocardiales</taxon>
        <taxon>Pseudonocardiaceae</taxon>
        <taxon>Pseudonocardia</taxon>
    </lineage>
</organism>
<feature type="domain" description="Acetyl-CoA hydrolase/transferase C-terminal" evidence="1">
    <location>
        <begin position="253"/>
        <end position="398"/>
    </location>
</feature>
<dbReference type="InterPro" id="IPR046433">
    <property type="entry name" value="ActCoA_hydro"/>
</dbReference>
<evidence type="ECO:0000259" key="1">
    <source>
        <dbReference type="Pfam" id="PF13336"/>
    </source>
</evidence>
<dbReference type="GO" id="GO:0006083">
    <property type="term" value="P:acetate metabolic process"/>
    <property type="evidence" value="ECO:0007669"/>
    <property type="project" value="InterPro"/>
</dbReference>
<dbReference type="Gene3D" id="3.30.750.70">
    <property type="entry name" value="4-hydroxybutyrate coenzyme like domains"/>
    <property type="match status" value="1"/>
</dbReference>
<reference evidence="2 3" key="1">
    <citation type="submission" date="2016-09" db="EMBL/GenBank/DDBJ databases">
        <title>Pseudonocardia autotrophica DSM535, a candidate organism with high potential of specific P450 cytochromes.</title>
        <authorList>
            <person name="Grumaz C."/>
            <person name="Vainshtein Y."/>
            <person name="Kirstahler P."/>
            <person name="Sohn K."/>
        </authorList>
    </citation>
    <scope>NUCLEOTIDE SEQUENCE [LARGE SCALE GENOMIC DNA]</scope>
    <source>
        <strain evidence="2 3">DSM 535</strain>
    </source>
</reference>
<protein>
    <submittedName>
        <fullName evidence="2">Succinyl-CoA:coenzyme A transferase</fullName>
        <ecNumber evidence="2">2.8.3.-</ecNumber>
    </submittedName>
</protein>
<proteinExistence type="predicted"/>
<keyword evidence="2" id="KW-0808">Transferase</keyword>
<dbReference type="PANTHER" id="PTHR21432">
    <property type="entry name" value="ACETYL-COA HYDROLASE-RELATED"/>
    <property type="match status" value="1"/>
</dbReference>
<name>A0A1Y2MPI7_PSEAH</name>
<dbReference type="InterPro" id="IPR038460">
    <property type="entry name" value="AcetylCoA_hyd_C_sf"/>
</dbReference>
<dbReference type="Gene3D" id="3.40.1080.10">
    <property type="entry name" value="Glutaconate Coenzyme A-transferase"/>
    <property type="match status" value="1"/>
</dbReference>
<dbReference type="EC" id="2.8.3.-" evidence="2"/>
<dbReference type="STRING" id="2074.BG845_04975"/>
<dbReference type="RefSeq" id="WP_085915126.1">
    <property type="nucleotide sequence ID" value="NZ_AP018920.1"/>
</dbReference>
<dbReference type="InterPro" id="IPR026888">
    <property type="entry name" value="AcetylCoA_hyd_C"/>
</dbReference>
<gene>
    <name evidence="2" type="primary">cat1_2</name>
    <name evidence="2" type="ORF">BG845_04975</name>
</gene>
<dbReference type="AlphaFoldDB" id="A0A1Y2MPI7"/>
<dbReference type="PANTHER" id="PTHR21432:SF20">
    <property type="entry name" value="ACETYL-COA HYDROLASE"/>
    <property type="match status" value="1"/>
</dbReference>
<evidence type="ECO:0000313" key="2">
    <source>
        <dbReference type="EMBL" id="OSY37092.1"/>
    </source>
</evidence>
<keyword evidence="3" id="KW-1185">Reference proteome</keyword>
<dbReference type="InterPro" id="IPR037171">
    <property type="entry name" value="NagB/RpiA_transferase-like"/>
</dbReference>
<sequence>MIDLRPYVRPGDGVWWSQAGAEATPLVDALLDQVADIGPVRAFSGLTFNRRLREVPPELTLVSYGAMGELRRNRTVQVVPAHYSVLPRLFAERVLPGDVGLVQVSPPGPDGVCSLGIGVDYAGDAVRHSRILIGEINHRMPVTTGTPGIPVERFAATIETDRPVQEAPDRAPDAVDVAVAARVAELVEDGDTVQMGVGALPTAIMDGLAGHRDLGFHSGMLTDGVLRLVEKGVLTGRRKEIDEGVLVTGTAIGSAELYTRLGELPVEFRPASYTHDPGVLARLRRLVAINSAIEVDLSGQVGSEAVGGRYLGGIGGQADFSGAAARTGARSVIALRSTAGEASTIVPTLRGPVSTGRADVDAVVTEHGTAWLRGCPHEDYGARLVAVAAPEHRDALSRALEES</sequence>
<dbReference type="SUPFAM" id="SSF100950">
    <property type="entry name" value="NagB/RpiA/CoA transferase-like"/>
    <property type="match status" value="2"/>
</dbReference>
<dbReference type="EMBL" id="MIGB01000033">
    <property type="protein sequence ID" value="OSY37092.1"/>
    <property type="molecule type" value="Genomic_DNA"/>
</dbReference>